<evidence type="ECO:0000313" key="2">
    <source>
        <dbReference type="Proteomes" id="UP000807469"/>
    </source>
</evidence>
<organism evidence="1 2">
    <name type="scientific">Pholiota conissans</name>
    <dbReference type="NCBI Taxonomy" id="109636"/>
    <lineage>
        <taxon>Eukaryota</taxon>
        <taxon>Fungi</taxon>
        <taxon>Dikarya</taxon>
        <taxon>Basidiomycota</taxon>
        <taxon>Agaricomycotina</taxon>
        <taxon>Agaricomycetes</taxon>
        <taxon>Agaricomycetidae</taxon>
        <taxon>Agaricales</taxon>
        <taxon>Agaricineae</taxon>
        <taxon>Strophariaceae</taxon>
        <taxon>Pholiota</taxon>
    </lineage>
</organism>
<dbReference type="EMBL" id="MU155415">
    <property type="protein sequence ID" value="KAF9473797.1"/>
    <property type="molecule type" value="Genomic_DNA"/>
</dbReference>
<evidence type="ECO:0008006" key="3">
    <source>
        <dbReference type="Google" id="ProtNLM"/>
    </source>
</evidence>
<protein>
    <recommendedName>
        <fullName evidence="3">Arrestin-like N-terminal domain-containing protein</fullName>
    </recommendedName>
</protein>
<proteinExistence type="predicted"/>
<dbReference type="Gene3D" id="2.60.40.640">
    <property type="match status" value="1"/>
</dbReference>
<name>A0A9P6CPC8_9AGAR</name>
<dbReference type="InterPro" id="IPR014752">
    <property type="entry name" value="Arrestin-like_C"/>
</dbReference>
<evidence type="ECO:0000313" key="1">
    <source>
        <dbReference type="EMBL" id="KAF9473797.1"/>
    </source>
</evidence>
<keyword evidence="2" id="KW-1185">Reference proteome</keyword>
<gene>
    <name evidence="1" type="ORF">BDN70DRAFT_937148</name>
</gene>
<dbReference type="AlphaFoldDB" id="A0A9P6CPC8"/>
<reference evidence="1" key="1">
    <citation type="submission" date="2020-11" db="EMBL/GenBank/DDBJ databases">
        <authorList>
            <consortium name="DOE Joint Genome Institute"/>
            <person name="Ahrendt S."/>
            <person name="Riley R."/>
            <person name="Andreopoulos W."/>
            <person name="Labutti K."/>
            <person name="Pangilinan J."/>
            <person name="Ruiz-Duenas F.J."/>
            <person name="Barrasa J.M."/>
            <person name="Sanchez-Garcia M."/>
            <person name="Camarero S."/>
            <person name="Miyauchi S."/>
            <person name="Serrano A."/>
            <person name="Linde D."/>
            <person name="Babiker R."/>
            <person name="Drula E."/>
            <person name="Ayuso-Fernandez I."/>
            <person name="Pacheco R."/>
            <person name="Padilla G."/>
            <person name="Ferreira P."/>
            <person name="Barriuso J."/>
            <person name="Kellner H."/>
            <person name="Castanera R."/>
            <person name="Alfaro M."/>
            <person name="Ramirez L."/>
            <person name="Pisabarro A.G."/>
            <person name="Kuo A."/>
            <person name="Tritt A."/>
            <person name="Lipzen A."/>
            <person name="He G."/>
            <person name="Yan M."/>
            <person name="Ng V."/>
            <person name="Cullen D."/>
            <person name="Martin F."/>
            <person name="Rosso M.-N."/>
            <person name="Henrissat B."/>
            <person name="Hibbett D."/>
            <person name="Martinez A.T."/>
            <person name="Grigoriev I.V."/>
        </authorList>
    </citation>
    <scope>NUCLEOTIDE SEQUENCE</scope>
    <source>
        <strain evidence="1">CIRM-BRFM 674</strain>
    </source>
</reference>
<accession>A0A9P6CPC8</accession>
<dbReference type="OrthoDB" id="3261578at2759"/>
<dbReference type="Proteomes" id="UP000807469">
    <property type="component" value="Unassembled WGS sequence"/>
</dbReference>
<comment type="caution">
    <text evidence="1">The sequence shown here is derived from an EMBL/GenBank/DDBJ whole genome shotgun (WGS) entry which is preliminary data.</text>
</comment>
<sequence length="438" mass="49711">MEDLLDVDSPPPYVRQDGYSKQREMKEFSISFKPGERVEGSLNLFFDSALSKNMPTLIEGSPLKGNVTLKLDRPDSITSVSFGVDGEFLLGGTTGTEENYFFLKEERSIWSSTDGEPRPSFDDSTPVEKLTFKGTLHGGYTWPISFDLPKEVEIKKKQTSRTFPLPQSFSEKFIRATIRYTVWVKVARRGFLATDKTLSMPFTYVRVTSPPALPPLREVVYQEGTPLLSPSVYPDGWHTEGPLQIKGILSKTVPFTFQCTLYLAKPLAYTTGNFVPLFLKFESDNVNVLELLSNPKAIHARIRRYTVDHIHASNALDNNSFRDYLDYSQRAVWWPSDENTGSGGVRLMNGEVHLKPAMYPNTELGNFRLRYSVMLYDFEATALEFRETKFLQEVPIEICTLYGPGPRPKSVTPHNTEPDVGYGKLIVPYMNQYSKGFY</sequence>